<name>D4J902_9FIRM</name>
<protein>
    <recommendedName>
        <fullName evidence="3">PD-(D/E)XK nuclease family transposase</fullName>
    </recommendedName>
</protein>
<dbReference type="HOGENOM" id="CLU_902142_0_0_9"/>
<gene>
    <name evidence="1" type="ORF">CC1_21120</name>
</gene>
<reference evidence="1 2" key="2">
    <citation type="submission" date="2010-03" db="EMBL/GenBank/DDBJ databases">
        <authorList>
            <person name="Pajon A."/>
        </authorList>
    </citation>
    <scope>NUCLEOTIDE SEQUENCE [LARGE SCALE GENOMIC DNA]</scope>
    <source>
        <strain evidence="1 2">GD/7</strain>
    </source>
</reference>
<dbReference type="Proteomes" id="UP000008798">
    <property type="component" value="Chromosome"/>
</dbReference>
<accession>D4J902</accession>
<evidence type="ECO:0000313" key="1">
    <source>
        <dbReference type="EMBL" id="CBK80823.1"/>
    </source>
</evidence>
<dbReference type="EMBL" id="FP929038">
    <property type="protein sequence ID" value="CBK80823.1"/>
    <property type="molecule type" value="Genomic_DNA"/>
</dbReference>
<evidence type="ECO:0000313" key="2">
    <source>
        <dbReference type="Proteomes" id="UP000008798"/>
    </source>
</evidence>
<dbReference type="RefSeq" id="WP_015514391.1">
    <property type="nucleotide sequence ID" value="NC_021009.1"/>
</dbReference>
<dbReference type="KEGG" id="cct:CC1_21120"/>
<sequence>MDTEIPKDASSQNTIFDDVFRTIAEKMPILFIAAVNYIFGTDYPYTEEIVQLRNEHHVFDEIHVTDCYYMIRNRHFHIECQNMNDKTMGRRIMGYKLKNAYDAAASVSLKDNVILTETTLSSPCVVFLQCTKSTPKQFITVIKNEHGDEIRQNERCIRLVDIDLQEMLEEDLLILLPFYILKYKNGFNSRRKERQEAALSSWQQDCTMIRRTLQNNKKMDLLGVSYVDMIDLIVKISDYVINASNAGMEFKERIKTMQGKVLTLPSEIIAEEKAKCEYLKKELGELPRTIWQAKTHRGFLELERRVTL</sequence>
<evidence type="ECO:0008006" key="3">
    <source>
        <dbReference type="Google" id="ProtNLM"/>
    </source>
</evidence>
<dbReference type="AlphaFoldDB" id="D4J902"/>
<reference evidence="1 2" key="1">
    <citation type="submission" date="2010-03" db="EMBL/GenBank/DDBJ databases">
        <title>The genome sequence of Coprococcus catus GD/7.</title>
        <authorList>
            <consortium name="metaHIT consortium -- http://www.metahit.eu/"/>
            <person name="Pajon A."/>
            <person name="Turner K."/>
            <person name="Parkhill J."/>
            <person name="Duncan S."/>
            <person name="Flint H."/>
        </authorList>
    </citation>
    <scope>NUCLEOTIDE SEQUENCE [LARGE SCALE GENOMIC DNA]</scope>
    <source>
        <strain evidence="1 2">GD/7</strain>
    </source>
</reference>
<dbReference type="PATRIC" id="fig|717962.3.peg.2005"/>
<organism evidence="1 2">
    <name type="scientific">Coprococcus catus GD/7</name>
    <dbReference type="NCBI Taxonomy" id="717962"/>
    <lineage>
        <taxon>Bacteria</taxon>
        <taxon>Bacillati</taxon>
        <taxon>Bacillota</taxon>
        <taxon>Clostridia</taxon>
        <taxon>Lachnospirales</taxon>
        <taxon>Lachnospiraceae</taxon>
        <taxon>Coprococcus</taxon>
    </lineage>
</organism>
<proteinExistence type="predicted"/>